<gene>
    <name evidence="1" type="ORF">WCV65_18635</name>
</gene>
<dbReference type="EC" id="3.2.2.-" evidence="1"/>
<protein>
    <submittedName>
        <fullName evidence="1">ADP-ribosylglycohydrolase family protein</fullName>
        <ecNumber evidence="1">3.2.2.-</ecNumber>
    </submittedName>
</protein>
<sequence length="700" mass="79232">MQTEQYLEKVYAGFLGMNIGIRLGAPVEPREWTYEKIRDVYGEIKGYIKDYQMFSADDDANGPVFFIRALLDDAVDRELEPQDVGRAWLNYCREGIGMLWWGGEQVSTEHRAYSNLKKGIPAPQSGSAEINGLVLAEQIGGQIFIDTWGLIFPGNPEKAAEYAEKAASVSHDGNGLYGARFIAACIARAFTADSMEEIIESGLAQIPEECEYARLAKAVISFYKRNPEDFRLCYHYVEEEWGYHKYPGECHIIPNAGVCILSLLYGNGNLARTVEIATMCGWDTDCNAGNVGTICGVFSGLQEIPPHYRKPINDTIVTSSVSGYLNILDIPTFVKELAMLKYQVDREEPPRHLKEAVKHGEVYFDFLLPGSTHGFRTNNPFKAILRHSRERGFQNKGSLEILFDRMISGDSSRIFWKPFYRREEFNDEKYKPVFSPKAYSGQTVSAQIFLDQWRGEKITLTPYVRDTYTKNEQYLPPIQLKNQSWQEAAFIIPDTKGSLIDEIGYKISSDSPTYNRAFGKLFIDEFHIHGAADYTIDFSKQCREFGSVTPFAHHRGEWSLEGDALICKSADSCSSYTGNYYSTDYSYSVDVTPIEGTSHLLLFRAQGIMRHYLAGFDGEGRISFIRNDFGYKKMETVSFEWEHGVTYTFRIECSGSSFHFFINNQSVLTAEDGLFTHGMYGFGFLSGGAGKYQNIIFQAL</sequence>
<dbReference type="EMBL" id="CP147407">
    <property type="protein sequence ID" value="WXB96525.1"/>
    <property type="molecule type" value="Genomic_DNA"/>
</dbReference>
<proteinExistence type="predicted"/>
<keyword evidence="2" id="KW-1185">Reference proteome</keyword>
<keyword evidence="1" id="KW-0326">Glycosidase</keyword>
<evidence type="ECO:0000313" key="1">
    <source>
        <dbReference type="EMBL" id="WXB96525.1"/>
    </source>
</evidence>
<dbReference type="InterPro" id="IPR005502">
    <property type="entry name" value="Ribosyl_crysJ1"/>
</dbReference>
<reference evidence="1 2" key="1">
    <citation type="submission" date="2024-02" db="EMBL/GenBank/DDBJ databases">
        <title>Seven novel Bacillus-like species.</title>
        <authorList>
            <person name="Liu G."/>
        </authorList>
    </citation>
    <scope>NUCLEOTIDE SEQUENCE [LARGE SCALE GENOMIC DNA]</scope>
    <source>
        <strain evidence="1 2">FJAT-52054</strain>
    </source>
</reference>
<dbReference type="Gene3D" id="2.60.120.560">
    <property type="entry name" value="Exo-inulinase, domain 1"/>
    <property type="match status" value="1"/>
</dbReference>
<keyword evidence="1" id="KW-0378">Hydrolase</keyword>
<dbReference type="Pfam" id="PF03747">
    <property type="entry name" value="ADP_ribosyl_GH"/>
    <property type="match status" value="1"/>
</dbReference>
<dbReference type="Gene3D" id="1.10.4080.10">
    <property type="entry name" value="ADP-ribosylation/Crystallin J1"/>
    <property type="match status" value="1"/>
</dbReference>
<evidence type="ECO:0000313" key="2">
    <source>
        <dbReference type="Proteomes" id="UP001377337"/>
    </source>
</evidence>
<accession>A0ABZ2NH33</accession>
<dbReference type="GO" id="GO:0016798">
    <property type="term" value="F:hydrolase activity, acting on glycosyl bonds"/>
    <property type="evidence" value="ECO:0007669"/>
    <property type="project" value="UniProtKB-KW"/>
</dbReference>
<dbReference type="SUPFAM" id="SSF101478">
    <property type="entry name" value="ADP-ribosylglycohydrolase"/>
    <property type="match status" value="1"/>
</dbReference>
<dbReference type="RefSeq" id="WP_338778560.1">
    <property type="nucleotide sequence ID" value="NZ_CP147407.1"/>
</dbReference>
<name>A0ABZ2NH33_9BACI</name>
<dbReference type="Proteomes" id="UP001377337">
    <property type="component" value="Chromosome"/>
</dbReference>
<dbReference type="InterPro" id="IPR036705">
    <property type="entry name" value="Ribosyl_crysJ1_sf"/>
</dbReference>
<organism evidence="1 2">
    <name type="scientific">Metabacillus sediminis</name>
    <dbReference type="NCBI Taxonomy" id="3117746"/>
    <lineage>
        <taxon>Bacteria</taxon>
        <taxon>Bacillati</taxon>
        <taxon>Bacillota</taxon>
        <taxon>Bacilli</taxon>
        <taxon>Bacillales</taxon>
        <taxon>Bacillaceae</taxon>
        <taxon>Metabacillus</taxon>
    </lineage>
</organism>